<dbReference type="SMART" id="SM00228">
    <property type="entry name" value="PDZ"/>
    <property type="match status" value="1"/>
</dbReference>
<feature type="compositionally biased region" description="Polar residues" evidence="9">
    <location>
        <begin position="163"/>
        <end position="192"/>
    </location>
</feature>
<evidence type="ECO:0000256" key="4">
    <source>
        <dbReference type="ARBA" id="ARBA00022519"/>
    </source>
</evidence>
<evidence type="ECO:0000256" key="1">
    <source>
        <dbReference type="ARBA" id="ARBA00004533"/>
    </source>
</evidence>
<dbReference type="Pfam" id="PF13180">
    <property type="entry name" value="PDZ_2"/>
    <property type="match status" value="1"/>
</dbReference>
<evidence type="ECO:0000256" key="2">
    <source>
        <dbReference type="ARBA" id="ARBA00022448"/>
    </source>
</evidence>
<dbReference type="EMBL" id="MVKX01000006">
    <property type="protein sequence ID" value="OOV81780.1"/>
    <property type="molecule type" value="Genomic_DNA"/>
</dbReference>
<dbReference type="GO" id="GO:0015031">
    <property type="term" value="P:protein transport"/>
    <property type="evidence" value="ECO:0007669"/>
    <property type="project" value="UniProtKB-KW"/>
</dbReference>
<keyword evidence="13" id="KW-1185">Reference proteome</keyword>
<proteinExistence type="predicted"/>
<gene>
    <name evidence="12" type="ORF">B1202_10015</name>
</gene>
<dbReference type="GO" id="GO:0005886">
    <property type="term" value="C:plasma membrane"/>
    <property type="evidence" value="ECO:0007669"/>
    <property type="project" value="UniProtKB-SubCell"/>
</dbReference>
<keyword evidence="7 10" id="KW-1133">Transmembrane helix</keyword>
<feature type="region of interest" description="Disordered" evidence="9">
    <location>
        <begin position="159"/>
        <end position="192"/>
    </location>
</feature>
<comment type="caution">
    <text evidence="12">The sequence shown here is derived from an EMBL/GenBank/DDBJ whole genome shotgun (WGS) entry which is preliminary data.</text>
</comment>
<name>A0A1T1GWE1_9GAMM</name>
<reference evidence="12 13" key="1">
    <citation type="submission" date="2017-02" db="EMBL/GenBank/DDBJ databases">
        <title>Acinetobacter sp. ANC 4945, whole genome shotgun sequencing project.</title>
        <authorList>
            <person name="Radolfova-Krizova L."/>
            <person name="Al Atrouni A."/>
            <person name="Nemec A."/>
        </authorList>
    </citation>
    <scope>NUCLEOTIDE SEQUENCE [LARGE SCALE GENOMIC DNA]</scope>
    <source>
        <strain evidence="12 13">ANC 4945</strain>
    </source>
</reference>
<sequence length="288" mass="31548">MADYLDKIREINWKQTDRLAPVVLALIILYLCWKLAALFWLLIAPPQAMQLDRVELGSQQTQVPNISSFALFQENRSSAADAQLNMVLQGVVVGQPSRYSSAVIKVNESSDRYLVGETIQGSSYQLAEVYWDKVILTQGNGARRELAFQGIENGLDQPIVPTANATSGGSLQNNSMQNTTDPANSGQSTTQSAIGQAVQRMTENREQYMQEMGVNPSGNGGFEVSNRTPAALRNKLGLQPGDRIMSLNGQAVGAGQSEAQLLEQARREGQVKLEVKRGDQVMTIQQDF</sequence>
<evidence type="ECO:0000256" key="5">
    <source>
        <dbReference type="ARBA" id="ARBA00022692"/>
    </source>
</evidence>
<dbReference type="AlphaFoldDB" id="A0A1T1GWE1"/>
<keyword evidence="6" id="KW-0653">Protein transport</keyword>
<keyword evidence="4" id="KW-0997">Cell inner membrane</keyword>
<evidence type="ECO:0000256" key="7">
    <source>
        <dbReference type="ARBA" id="ARBA00022989"/>
    </source>
</evidence>
<keyword evidence="2" id="KW-0813">Transport</keyword>
<keyword evidence="5 10" id="KW-0812">Transmembrane</keyword>
<feature type="domain" description="PDZ" evidence="11">
    <location>
        <begin position="210"/>
        <end position="279"/>
    </location>
</feature>
<evidence type="ECO:0000256" key="8">
    <source>
        <dbReference type="ARBA" id="ARBA00023136"/>
    </source>
</evidence>
<evidence type="ECO:0000256" key="6">
    <source>
        <dbReference type="ARBA" id="ARBA00022927"/>
    </source>
</evidence>
<keyword evidence="3" id="KW-1003">Cell membrane</keyword>
<evidence type="ECO:0000313" key="13">
    <source>
        <dbReference type="Proteomes" id="UP000191160"/>
    </source>
</evidence>
<dbReference type="RefSeq" id="WP_078190457.1">
    <property type="nucleotide sequence ID" value="NZ_JAMCOZ010000006.1"/>
</dbReference>
<feature type="transmembrane region" description="Helical" evidence="10">
    <location>
        <begin position="20"/>
        <end position="43"/>
    </location>
</feature>
<evidence type="ECO:0000256" key="9">
    <source>
        <dbReference type="SAM" id="MobiDB-lite"/>
    </source>
</evidence>
<dbReference type="InterPro" id="IPR001478">
    <property type="entry name" value="PDZ"/>
</dbReference>
<evidence type="ECO:0000256" key="3">
    <source>
        <dbReference type="ARBA" id="ARBA00022475"/>
    </source>
</evidence>
<evidence type="ECO:0000313" key="12">
    <source>
        <dbReference type="EMBL" id="OOV81780.1"/>
    </source>
</evidence>
<organism evidence="12 13">
    <name type="scientific">Acinetobacter amyesii</name>
    <dbReference type="NCBI Taxonomy" id="2942470"/>
    <lineage>
        <taxon>Bacteria</taxon>
        <taxon>Pseudomonadati</taxon>
        <taxon>Pseudomonadota</taxon>
        <taxon>Gammaproteobacteria</taxon>
        <taxon>Moraxellales</taxon>
        <taxon>Moraxellaceae</taxon>
        <taxon>Acinetobacter</taxon>
    </lineage>
</organism>
<comment type="subcellular location">
    <subcellularLocation>
        <location evidence="1">Cell inner membrane</location>
    </subcellularLocation>
</comment>
<dbReference type="Gene3D" id="2.30.30.830">
    <property type="match status" value="1"/>
</dbReference>
<dbReference type="Pfam" id="PF11356">
    <property type="entry name" value="T2SSC"/>
    <property type="match status" value="1"/>
</dbReference>
<evidence type="ECO:0000256" key="10">
    <source>
        <dbReference type="SAM" id="Phobius"/>
    </source>
</evidence>
<dbReference type="Proteomes" id="UP000191160">
    <property type="component" value="Unassembled WGS sequence"/>
</dbReference>
<keyword evidence="8 10" id="KW-0472">Membrane</keyword>
<dbReference type="Gene3D" id="2.30.42.10">
    <property type="match status" value="1"/>
</dbReference>
<dbReference type="SUPFAM" id="SSF50156">
    <property type="entry name" value="PDZ domain-like"/>
    <property type="match status" value="1"/>
</dbReference>
<dbReference type="InterPro" id="IPR036034">
    <property type="entry name" value="PDZ_sf"/>
</dbReference>
<evidence type="ECO:0000259" key="11">
    <source>
        <dbReference type="SMART" id="SM00228"/>
    </source>
</evidence>
<protein>
    <submittedName>
        <fullName evidence="12">General secretion pathway protein</fullName>
    </submittedName>
</protein>
<dbReference type="InterPro" id="IPR024961">
    <property type="entry name" value="T2SS_GspC_N"/>
</dbReference>
<accession>A0A1T1GWE1</accession>